<feature type="domain" description="Heterokaryon incompatibility" evidence="1">
    <location>
        <begin position="188"/>
        <end position="338"/>
    </location>
</feature>
<evidence type="ECO:0000313" key="3">
    <source>
        <dbReference type="Proteomes" id="UP001056436"/>
    </source>
</evidence>
<dbReference type="PANTHER" id="PTHR33112">
    <property type="entry name" value="DOMAIN PROTEIN, PUTATIVE-RELATED"/>
    <property type="match status" value="1"/>
</dbReference>
<dbReference type="AlphaFoldDB" id="A0A9Q0B5V0"/>
<proteinExistence type="predicted"/>
<dbReference type="InterPro" id="IPR010730">
    <property type="entry name" value="HET"/>
</dbReference>
<reference evidence="2" key="1">
    <citation type="submission" date="2019-01" db="EMBL/GenBank/DDBJ databases">
        <title>Colletotrichum abscissum LGMF1257.</title>
        <authorList>
            <person name="Baroncelli R."/>
        </authorList>
    </citation>
    <scope>NUCLEOTIDE SEQUENCE</scope>
    <source>
        <strain evidence="2">Ca142</strain>
    </source>
</reference>
<accession>A0A9Q0B5V0</accession>
<dbReference type="Proteomes" id="UP001056436">
    <property type="component" value="Unassembled WGS sequence"/>
</dbReference>
<dbReference type="PANTHER" id="PTHR33112:SF9">
    <property type="entry name" value="HETEROKARYON INCOMPATIBILITY DOMAIN-CONTAINING PROTEIN"/>
    <property type="match status" value="1"/>
</dbReference>
<dbReference type="Pfam" id="PF06985">
    <property type="entry name" value="HET"/>
    <property type="match status" value="1"/>
</dbReference>
<gene>
    <name evidence="2" type="ORF">CABS02_05490</name>
</gene>
<dbReference type="EMBL" id="SDAQ01000024">
    <property type="protein sequence ID" value="KAI3554359.1"/>
    <property type="molecule type" value="Genomic_DNA"/>
</dbReference>
<sequence>MEFESESKPVLLSALLQWCDRVKSDREVLQRCKRSLDDAGLRELEVKDGCPFCALLDEAVSKLYGDYLSAGRSLGWVSFPRVLEAIRDDGGNPLRFCVSEHTDLTERLRPFPTLGFGNWHLSKYKSISRDTASESTLKIVKEWLLYCATDHPLCSKDGKVKLPTRLISIGRKASEVRLLKMNGATGKYACLSHPWGKRPLLRTLKKNLSQFTNEIQWSDLPPTFRDAIDFTHRLGLKYIWIDSLCIIQDDPLDWQREAAKMPDIYQNAYVTLAASKAVDSSRGLYTSSLDPKHQSHQLSLMNDVDDSDLKLHAYSELLHIDSFWSYFPITKRAWVFQERLLSGRVVHFAGSELNWECRSARTCECGEISTSTSLPEKIQFSGSLAELSGQYNWIAEGLPPSAPGNGQDENLDYSKFTPALLHSPKWTKSVKTWRQTVQSYCALNLTFSKDIFPALAGIAKVWNPEYEKLYRAGLWMDSLHLDLLWLVYKPEKRPIVWRAPTWSWASLEYHNDDFIRFDSDSDCRNSGKGSWFSLGKIGSEDYSPVADILEAVCVPAGIVDPTGELDSAHLLLSTFAISGTLVKWPGVLVEYGVSPVWLVVGNLWISQGDSHTRGLHLDAPIIGANSGWSIPVRIIRITDFGANTGNHPDMACLVIRSKRAATADGHIEYERLGYVRFVEQGFSQVPAIPNEHSTPEPSIQDWLTRYREYIKGKHTRELGVSNLGRLKDCFEKSGREIFKIV</sequence>
<evidence type="ECO:0000259" key="1">
    <source>
        <dbReference type="Pfam" id="PF06985"/>
    </source>
</evidence>
<keyword evidence="3" id="KW-1185">Reference proteome</keyword>
<name>A0A9Q0B5V0_9PEZI</name>
<dbReference type="OrthoDB" id="47007at2759"/>
<evidence type="ECO:0000313" key="2">
    <source>
        <dbReference type="EMBL" id="KAI3554359.1"/>
    </source>
</evidence>
<comment type="caution">
    <text evidence="2">The sequence shown here is derived from an EMBL/GenBank/DDBJ whole genome shotgun (WGS) entry which is preliminary data.</text>
</comment>
<organism evidence="2 3">
    <name type="scientific">Colletotrichum abscissum</name>
    <dbReference type="NCBI Taxonomy" id="1671311"/>
    <lineage>
        <taxon>Eukaryota</taxon>
        <taxon>Fungi</taxon>
        <taxon>Dikarya</taxon>
        <taxon>Ascomycota</taxon>
        <taxon>Pezizomycotina</taxon>
        <taxon>Sordariomycetes</taxon>
        <taxon>Hypocreomycetidae</taxon>
        <taxon>Glomerellales</taxon>
        <taxon>Glomerellaceae</taxon>
        <taxon>Colletotrichum</taxon>
        <taxon>Colletotrichum acutatum species complex</taxon>
    </lineage>
</organism>
<protein>
    <recommendedName>
        <fullName evidence="1">Heterokaryon incompatibility domain-containing protein</fullName>
    </recommendedName>
</protein>